<dbReference type="GO" id="GO:0004930">
    <property type="term" value="F:G protein-coupled receptor activity"/>
    <property type="evidence" value="ECO:0007669"/>
    <property type="project" value="UniProtKB-KW"/>
</dbReference>
<dbReference type="PRINTS" id="PR00237">
    <property type="entry name" value="GPCRRHODOPSN"/>
</dbReference>
<keyword evidence="7" id="KW-0675">Receptor</keyword>
<dbReference type="InterPro" id="IPR000276">
    <property type="entry name" value="GPCR_Rhodpsn"/>
</dbReference>
<evidence type="ECO:0000256" key="4">
    <source>
        <dbReference type="ARBA" id="ARBA00022989"/>
    </source>
</evidence>
<keyword evidence="6 9" id="KW-0472">Membrane</keyword>
<evidence type="ECO:0000256" key="3">
    <source>
        <dbReference type="ARBA" id="ARBA00022692"/>
    </source>
</evidence>
<evidence type="ECO:0000256" key="1">
    <source>
        <dbReference type="ARBA" id="ARBA00004141"/>
    </source>
</evidence>
<dbReference type="PROSITE" id="PS50262">
    <property type="entry name" value="G_PROTEIN_RECEP_F1_2"/>
    <property type="match status" value="1"/>
</dbReference>
<evidence type="ECO:0000256" key="7">
    <source>
        <dbReference type="ARBA" id="ARBA00023170"/>
    </source>
</evidence>
<dbReference type="EMBL" id="VCGU01000001">
    <property type="protein sequence ID" value="TRY80393.1"/>
    <property type="molecule type" value="Genomic_DNA"/>
</dbReference>
<dbReference type="Pfam" id="PF00001">
    <property type="entry name" value="7tm_1"/>
    <property type="match status" value="1"/>
</dbReference>
<evidence type="ECO:0000259" key="10">
    <source>
        <dbReference type="PROSITE" id="PS50262"/>
    </source>
</evidence>
<name>A0A553PRU4_TIGCA</name>
<dbReference type="SUPFAM" id="SSF81321">
    <property type="entry name" value="Family A G protein-coupled receptor-like"/>
    <property type="match status" value="1"/>
</dbReference>
<dbReference type="AlphaFoldDB" id="A0A553PRU4"/>
<evidence type="ECO:0000256" key="6">
    <source>
        <dbReference type="ARBA" id="ARBA00023136"/>
    </source>
</evidence>
<evidence type="ECO:0000256" key="8">
    <source>
        <dbReference type="ARBA" id="ARBA00023224"/>
    </source>
</evidence>
<keyword evidence="5" id="KW-0297">G-protein coupled receptor</keyword>
<keyword evidence="12" id="KW-1185">Reference proteome</keyword>
<dbReference type="PANTHER" id="PTHR45695">
    <property type="entry name" value="LEUCOKININ RECEPTOR-RELATED"/>
    <property type="match status" value="1"/>
</dbReference>
<dbReference type="STRING" id="6832.A0A553PRU4"/>
<dbReference type="Proteomes" id="UP000318571">
    <property type="component" value="Chromosome 12"/>
</dbReference>
<dbReference type="OMA" id="PRINEFK"/>
<comment type="subcellular location">
    <subcellularLocation>
        <location evidence="1">Membrane</location>
        <topology evidence="1">Multi-pass membrane protein</topology>
    </subcellularLocation>
</comment>
<keyword evidence="4 9" id="KW-1133">Transmembrane helix</keyword>
<reference evidence="11 12" key="1">
    <citation type="journal article" date="2018" name="Nat. Ecol. Evol.">
        <title>Genomic signatures of mitonuclear coevolution across populations of Tigriopus californicus.</title>
        <authorList>
            <person name="Barreto F.S."/>
            <person name="Watson E.T."/>
            <person name="Lima T.G."/>
            <person name="Willett C.S."/>
            <person name="Edmands S."/>
            <person name="Li W."/>
            <person name="Burton R.S."/>
        </authorList>
    </citation>
    <scope>NUCLEOTIDE SEQUENCE [LARGE SCALE GENOMIC DNA]</scope>
    <source>
        <strain evidence="11 12">San Diego</strain>
    </source>
</reference>
<keyword evidence="3 9" id="KW-0812">Transmembrane</keyword>
<feature type="domain" description="G-protein coupled receptors family 1 profile" evidence="10">
    <location>
        <begin position="1"/>
        <end position="133"/>
    </location>
</feature>
<dbReference type="PANTHER" id="PTHR45695:SF9">
    <property type="entry name" value="LEUCOKININ RECEPTOR"/>
    <property type="match status" value="1"/>
</dbReference>
<dbReference type="GO" id="GO:0005886">
    <property type="term" value="C:plasma membrane"/>
    <property type="evidence" value="ECO:0007669"/>
    <property type="project" value="TreeGrafter"/>
</dbReference>
<keyword evidence="8" id="KW-0807">Transducer</keyword>
<gene>
    <name evidence="11" type="ORF">TCAL_04719</name>
</gene>
<dbReference type="InterPro" id="IPR017452">
    <property type="entry name" value="GPCR_Rhodpsn_7TM"/>
</dbReference>
<evidence type="ECO:0000256" key="5">
    <source>
        <dbReference type="ARBA" id="ARBA00023040"/>
    </source>
</evidence>
<feature type="transmembrane region" description="Helical" evidence="9">
    <location>
        <begin position="113"/>
        <end position="136"/>
    </location>
</feature>
<evidence type="ECO:0000256" key="9">
    <source>
        <dbReference type="SAM" id="Phobius"/>
    </source>
</evidence>
<sequence>MLVDGSIPQCIPVNISPTTLTWYMFALCFVQYFLPLCLISFAYLRIGMNLWGRRAPGEAEERRDATILKDKKKAIKVLMFVVGLFAICWLPLQSYSVLSVIAPRINEFKYINIVWFCSHWLAMSNSCFNPFIYFLCHDKFKKEFQNQFKWCFRKLSQRRRLRQREQSGSMTIYNGRFVDVAESISSGGERNNELTRQDTAFFRPR</sequence>
<organism evidence="11 12">
    <name type="scientific">Tigriopus californicus</name>
    <name type="common">Marine copepod</name>
    <dbReference type="NCBI Taxonomy" id="6832"/>
    <lineage>
        <taxon>Eukaryota</taxon>
        <taxon>Metazoa</taxon>
        <taxon>Ecdysozoa</taxon>
        <taxon>Arthropoda</taxon>
        <taxon>Crustacea</taxon>
        <taxon>Multicrustacea</taxon>
        <taxon>Hexanauplia</taxon>
        <taxon>Copepoda</taxon>
        <taxon>Harpacticoida</taxon>
        <taxon>Harpacticidae</taxon>
        <taxon>Tigriopus</taxon>
    </lineage>
</organism>
<protein>
    <recommendedName>
        <fullName evidence="10">G-protein coupled receptors family 1 profile domain-containing protein</fullName>
    </recommendedName>
</protein>
<proteinExistence type="inferred from homology"/>
<evidence type="ECO:0000313" key="11">
    <source>
        <dbReference type="EMBL" id="TRY80393.1"/>
    </source>
</evidence>
<dbReference type="Gene3D" id="1.20.1070.10">
    <property type="entry name" value="Rhodopsin 7-helix transmembrane proteins"/>
    <property type="match status" value="1"/>
</dbReference>
<evidence type="ECO:0000256" key="2">
    <source>
        <dbReference type="ARBA" id="ARBA00010663"/>
    </source>
</evidence>
<comment type="caution">
    <text evidence="11">The sequence shown here is derived from an EMBL/GenBank/DDBJ whole genome shotgun (WGS) entry which is preliminary data.</text>
</comment>
<feature type="transmembrane region" description="Helical" evidence="9">
    <location>
        <begin position="77"/>
        <end position="101"/>
    </location>
</feature>
<comment type="similarity">
    <text evidence="2">Belongs to the G-protein coupled receptor 1 family.</text>
</comment>
<feature type="transmembrane region" description="Helical" evidence="9">
    <location>
        <begin position="20"/>
        <end position="44"/>
    </location>
</feature>
<evidence type="ECO:0000313" key="12">
    <source>
        <dbReference type="Proteomes" id="UP000318571"/>
    </source>
</evidence>
<accession>A0A553PRU4</accession>